<feature type="transmembrane region" description="Helical" evidence="7">
    <location>
        <begin position="192"/>
        <end position="220"/>
    </location>
</feature>
<keyword evidence="5 7" id="KW-1133">Transmembrane helix</keyword>
<keyword evidence="4 7" id="KW-0812">Transmembrane</keyword>
<sequence length="279" mass="30760">LYPTSKDLTFAKWFAYAAPGMLLCTLAAWIFLYVVFIRQNNKVLDDSKDKVRSLIQTKYRELGSFTFKEAAVTVLFVLLVLLWFFRQPEIITGWADAIDGSKGTIKDATPAILISVLFFIIPANLSQFYEERESKKFETLLDWKTVHQKMPWGVILLLGGGFAMAEGIDKSGLSAWFGEQLSSFSTISPRGAMVALTVIAAVITEVMSNVACATVILPVVNTLALNMGVNPLLLMMPVTIGISFAFMFPVATPPNAIVFEALGIKTFEMTSYLITLSKG</sequence>
<evidence type="ECO:0000256" key="5">
    <source>
        <dbReference type="ARBA" id="ARBA00022989"/>
    </source>
</evidence>
<evidence type="ECO:0000313" key="9">
    <source>
        <dbReference type="Proteomes" id="UP000728032"/>
    </source>
</evidence>
<feature type="transmembrane region" description="Helical" evidence="7">
    <location>
        <begin position="65"/>
        <end position="85"/>
    </location>
</feature>
<evidence type="ECO:0000256" key="3">
    <source>
        <dbReference type="ARBA" id="ARBA00022448"/>
    </source>
</evidence>
<organism evidence="8">
    <name type="scientific">Oppiella nova</name>
    <dbReference type="NCBI Taxonomy" id="334625"/>
    <lineage>
        <taxon>Eukaryota</taxon>
        <taxon>Metazoa</taxon>
        <taxon>Ecdysozoa</taxon>
        <taxon>Arthropoda</taxon>
        <taxon>Chelicerata</taxon>
        <taxon>Arachnida</taxon>
        <taxon>Acari</taxon>
        <taxon>Acariformes</taxon>
        <taxon>Sarcoptiformes</taxon>
        <taxon>Oribatida</taxon>
        <taxon>Brachypylina</taxon>
        <taxon>Oppioidea</taxon>
        <taxon>Oppiidae</taxon>
        <taxon>Oppiella</taxon>
    </lineage>
</organism>
<reference evidence="8" key="1">
    <citation type="submission" date="2020-11" db="EMBL/GenBank/DDBJ databases">
        <authorList>
            <person name="Tran Van P."/>
        </authorList>
    </citation>
    <scope>NUCLEOTIDE SEQUENCE</scope>
</reference>
<dbReference type="EMBL" id="CAJPVJ010008629">
    <property type="protein sequence ID" value="CAG2172045.1"/>
    <property type="molecule type" value="Genomic_DNA"/>
</dbReference>
<evidence type="ECO:0000256" key="4">
    <source>
        <dbReference type="ARBA" id="ARBA00022692"/>
    </source>
</evidence>
<dbReference type="Pfam" id="PF00939">
    <property type="entry name" value="Na_sulph_symp"/>
    <property type="match status" value="1"/>
</dbReference>
<evidence type="ECO:0000256" key="2">
    <source>
        <dbReference type="ARBA" id="ARBA00006772"/>
    </source>
</evidence>
<dbReference type="PROSITE" id="PS01271">
    <property type="entry name" value="NA_SULFATE"/>
    <property type="match status" value="1"/>
</dbReference>
<dbReference type="InterPro" id="IPR031312">
    <property type="entry name" value="Na/sul_symport_CS"/>
</dbReference>
<evidence type="ECO:0000313" key="8">
    <source>
        <dbReference type="EMBL" id="CAD7654858.1"/>
    </source>
</evidence>
<proteinExistence type="inferred from homology"/>
<dbReference type="InterPro" id="IPR001898">
    <property type="entry name" value="SLC13A/DASS"/>
</dbReference>
<dbReference type="PANTHER" id="PTHR10283">
    <property type="entry name" value="SOLUTE CARRIER FAMILY 13 MEMBER"/>
    <property type="match status" value="1"/>
</dbReference>
<dbReference type="AlphaFoldDB" id="A0A7R9M7Q2"/>
<feature type="transmembrane region" description="Helical" evidence="7">
    <location>
        <begin position="150"/>
        <end position="168"/>
    </location>
</feature>
<feature type="transmembrane region" description="Helical" evidence="7">
    <location>
        <begin position="111"/>
        <end position="129"/>
    </location>
</feature>
<evidence type="ECO:0000256" key="7">
    <source>
        <dbReference type="SAM" id="Phobius"/>
    </source>
</evidence>
<keyword evidence="9" id="KW-1185">Reference proteome</keyword>
<keyword evidence="3" id="KW-0813">Transport</keyword>
<feature type="transmembrane region" description="Helical" evidence="7">
    <location>
        <begin position="232"/>
        <end position="251"/>
    </location>
</feature>
<protein>
    <submittedName>
        <fullName evidence="8">Uncharacterized protein</fullName>
    </submittedName>
</protein>
<comment type="subcellular location">
    <subcellularLocation>
        <location evidence="1">Membrane</location>
        <topology evidence="1">Multi-pass membrane protein</topology>
    </subcellularLocation>
</comment>
<dbReference type="GO" id="GO:0015141">
    <property type="term" value="F:succinate transmembrane transporter activity"/>
    <property type="evidence" value="ECO:0007669"/>
    <property type="project" value="TreeGrafter"/>
</dbReference>
<name>A0A7R9M7Q2_9ACAR</name>
<comment type="similarity">
    <text evidence="2">Belongs to the SLC13A/DASS transporter (TC 2.A.47) family. NADC subfamily.</text>
</comment>
<feature type="transmembrane region" description="Helical" evidence="7">
    <location>
        <begin position="13"/>
        <end position="36"/>
    </location>
</feature>
<dbReference type="PANTHER" id="PTHR10283:SF82">
    <property type="entry name" value="SOLUTE CARRIER FAMILY 13 MEMBER 2"/>
    <property type="match status" value="1"/>
</dbReference>
<keyword evidence="6 7" id="KW-0472">Membrane</keyword>
<dbReference type="EMBL" id="OC923454">
    <property type="protein sequence ID" value="CAD7654858.1"/>
    <property type="molecule type" value="Genomic_DNA"/>
</dbReference>
<evidence type="ECO:0000256" key="6">
    <source>
        <dbReference type="ARBA" id="ARBA00023136"/>
    </source>
</evidence>
<dbReference type="GO" id="GO:0015137">
    <property type="term" value="F:citrate transmembrane transporter activity"/>
    <property type="evidence" value="ECO:0007669"/>
    <property type="project" value="TreeGrafter"/>
</dbReference>
<evidence type="ECO:0000256" key="1">
    <source>
        <dbReference type="ARBA" id="ARBA00004141"/>
    </source>
</evidence>
<gene>
    <name evidence="8" type="ORF">ONB1V03_LOCUS11503</name>
</gene>
<accession>A0A7R9M7Q2</accession>
<dbReference type="OrthoDB" id="6493944at2759"/>
<dbReference type="Proteomes" id="UP000728032">
    <property type="component" value="Unassembled WGS sequence"/>
</dbReference>
<feature type="non-terminal residue" evidence="8">
    <location>
        <position position="1"/>
    </location>
</feature>
<dbReference type="GO" id="GO:0005886">
    <property type="term" value="C:plasma membrane"/>
    <property type="evidence" value="ECO:0007669"/>
    <property type="project" value="TreeGrafter"/>
</dbReference>